<evidence type="ECO:0000256" key="7">
    <source>
        <dbReference type="SAM" id="MobiDB-lite"/>
    </source>
</evidence>
<dbReference type="OrthoDB" id="1426654at2759"/>
<dbReference type="GO" id="GO:0006351">
    <property type="term" value="P:DNA-templated transcription"/>
    <property type="evidence" value="ECO:0007669"/>
    <property type="project" value="InterPro"/>
</dbReference>
<proteinExistence type="inferred from homology"/>
<evidence type="ECO:0000256" key="2">
    <source>
        <dbReference type="ARBA" id="ARBA00012418"/>
    </source>
</evidence>
<keyword evidence="6" id="KW-0804">Transcription</keyword>
<dbReference type="EMBL" id="DF973474">
    <property type="protein sequence ID" value="GAU32000.1"/>
    <property type="molecule type" value="Genomic_DNA"/>
</dbReference>
<gene>
    <name evidence="9" type="ORF">TSUD_359450</name>
</gene>
<dbReference type="SUPFAM" id="SSF64484">
    <property type="entry name" value="beta and beta-prime subunits of DNA dependent RNA-polymerase"/>
    <property type="match status" value="1"/>
</dbReference>
<accession>A0A2Z6N745</accession>
<dbReference type="Pfam" id="PF04563">
    <property type="entry name" value="RNA_pol_Rpb2_1"/>
    <property type="match status" value="1"/>
</dbReference>
<keyword evidence="4" id="KW-0808">Transferase</keyword>
<dbReference type="GO" id="GO:0003677">
    <property type="term" value="F:DNA binding"/>
    <property type="evidence" value="ECO:0007669"/>
    <property type="project" value="InterPro"/>
</dbReference>
<evidence type="ECO:0000313" key="9">
    <source>
        <dbReference type="EMBL" id="GAU32000.1"/>
    </source>
</evidence>
<evidence type="ECO:0000256" key="5">
    <source>
        <dbReference type="ARBA" id="ARBA00022695"/>
    </source>
</evidence>
<sequence length="217" mass="24430">WNLSSFKSATAFLTLPPSKLRFTSVTSTTISSVQFRSSTQGNTFPHSTMDNEPPKAPSVDKFQLVPEFLKVRGLVKQHLDSFNYFVRTDIKKIVRANDRIQASRHPHLYLRFVDVRVGEPSLITDGSVETISPQTCRLSDTTYAAPIYVDIEYTQGSPDNLIKLPKRNLIIGRLPIMLRSCCCVLYKRDEAELAKLGECPLDPGGYFVIKGTEKVIF</sequence>
<evidence type="ECO:0000313" key="10">
    <source>
        <dbReference type="Proteomes" id="UP000242715"/>
    </source>
</evidence>
<reference evidence="10" key="1">
    <citation type="journal article" date="2017" name="Front. Plant Sci.">
        <title>Climate Clever Clovers: New Paradigm to Reduce the Environmental Footprint of Ruminants by Breeding Low Methanogenic Forages Utilizing Haplotype Variation.</title>
        <authorList>
            <person name="Kaur P."/>
            <person name="Appels R."/>
            <person name="Bayer P.E."/>
            <person name="Keeble-Gagnere G."/>
            <person name="Wang J."/>
            <person name="Hirakawa H."/>
            <person name="Shirasawa K."/>
            <person name="Vercoe P."/>
            <person name="Stefanova K."/>
            <person name="Durmic Z."/>
            <person name="Nichols P."/>
            <person name="Revell C."/>
            <person name="Isobe S.N."/>
            <person name="Edwards D."/>
            <person name="Erskine W."/>
        </authorList>
    </citation>
    <scope>NUCLEOTIDE SEQUENCE [LARGE SCALE GENOMIC DNA]</scope>
    <source>
        <strain evidence="10">cv. Daliak</strain>
    </source>
</reference>
<keyword evidence="10" id="KW-1185">Reference proteome</keyword>
<dbReference type="FunFam" id="3.90.1100.10:FF:000014">
    <property type="entry name" value="DNA-directed RNA polymerase subunit beta"/>
    <property type="match status" value="1"/>
</dbReference>
<dbReference type="EC" id="2.7.7.6" evidence="2"/>
<comment type="similarity">
    <text evidence="1">Belongs to the RNA polymerase beta chain family.</text>
</comment>
<feature type="region of interest" description="Disordered" evidence="7">
    <location>
        <begin position="37"/>
        <end position="56"/>
    </location>
</feature>
<keyword evidence="5" id="KW-0548">Nucleotidyltransferase</keyword>
<evidence type="ECO:0000256" key="6">
    <source>
        <dbReference type="ARBA" id="ARBA00023163"/>
    </source>
</evidence>
<feature type="domain" description="RNA polymerase beta subunit protrusion" evidence="8">
    <location>
        <begin position="73"/>
        <end position="216"/>
    </location>
</feature>
<keyword evidence="3" id="KW-0240">DNA-directed RNA polymerase</keyword>
<dbReference type="AlphaFoldDB" id="A0A2Z6N745"/>
<evidence type="ECO:0000256" key="4">
    <source>
        <dbReference type="ARBA" id="ARBA00022679"/>
    </source>
</evidence>
<dbReference type="GO" id="GO:0000428">
    <property type="term" value="C:DNA-directed RNA polymerase complex"/>
    <property type="evidence" value="ECO:0007669"/>
    <property type="project" value="UniProtKB-KW"/>
</dbReference>
<feature type="compositionally biased region" description="Polar residues" evidence="7">
    <location>
        <begin position="37"/>
        <end position="50"/>
    </location>
</feature>
<evidence type="ECO:0000259" key="8">
    <source>
        <dbReference type="Pfam" id="PF04563"/>
    </source>
</evidence>
<dbReference type="Gene3D" id="3.90.1100.10">
    <property type="match status" value="1"/>
</dbReference>
<evidence type="ECO:0000256" key="3">
    <source>
        <dbReference type="ARBA" id="ARBA00022478"/>
    </source>
</evidence>
<dbReference type="InterPro" id="IPR007644">
    <property type="entry name" value="RNA_pol_bsu_protrusion"/>
</dbReference>
<name>A0A2Z6N745_TRISU</name>
<dbReference type="InterPro" id="IPR015712">
    <property type="entry name" value="DNA-dir_RNA_pol_su2"/>
</dbReference>
<organism evidence="9 10">
    <name type="scientific">Trifolium subterraneum</name>
    <name type="common">Subterranean clover</name>
    <dbReference type="NCBI Taxonomy" id="3900"/>
    <lineage>
        <taxon>Eukaryota</taxon>
        <taxon>Viridiplantae</taxon>
        <taxon>Streptophyta</taxon>
        <taxon>Embryophyta</taxon>
        <taxon>Tracheophyta</taxon>
        <taxon>Spermatophyta</taxon>
        <taxon>Magnoliopsida</taxon>
        <taxon>eudicotyledons</taxon>
        <taxon>Gunneridae</taxon>
        <taxon>Pentapetalae</taxon>
        <taxon>rosids</taxon>
        <taxon>fabids</taxon>
        <taxon>Fabales</taxon>
        <taxon>Fabaceae</taxon>
        <taxon>Papilionoideae</taxon>
        <taxon>50 kb inversion clade</taxon>
        <taxon>NPAAA clade</taxon>
        <taxon>Hologalegina</taxon>
        <taxon>IRL clade</taxon>
        <taxon>Trifolieae</taxon>
        <taxon>Trifolium</taxon>
    </lineage>
</organism>
<protein>
    <recommendedName>
        <fullName evidence="2">DNA-directed RNA polymerase</fullName>
        <ecNumber evidence="2">2.7.7.6</ecNumber>
    </recommendedName>
</protein>
<dbReference type="Proteomes" id="UP000242715">
    <property type="component" value="Unassembled WGS sequence"/>
</dbReference>
<feature type="non-terminal residue" evidence="9">
    <location>
        <position position="1"/>
    </location>
</feature>
<dbReference type="GO" id="GO:0032549">
    <property type="term" value="F:ribonucleoside binding"/>
    <property type="evidence" value="ECO:0007669"/>
    <property type="project" value="InterPro"/>
</dbReference>
<evidence type="ECO:0000256" key="1">
    <source>
        <dbReference type="ARBA" id="ARBA00006835"/>
    </source>
</evidence>
<dbReference type="PANTHER" id="PTHR20856">
    <property type="entry name" value="DNA-DIRECTED RNA POLYMERASE I SUBUNIT 2"/>
    <property type="match status" value="1"/>
</dbReference>
<dbReference type="GO" id="GO:0003899">
    <property type="term" value="F:DNA-directed RNA polymerase activity"/>
    <property type="evidence" value="ECO:0007669"/>
    <property type="project" value="UniProtKB-EC"/>
</dbReference>